<comment type="caution">
    <text evidence="1">The sequence shown here is derived from an EMBL/GenBank/DDBJ whole genome shotgun (WGS) entry which is preliminary data.</text>
</comment>
<accession>A0A9Q0HCN1</accession>
<reference evidence="1" key="1">
    <citation type="journal article" date="2023" name="Plant J.">
        <title>The genome of the king protea, Protea cynaroides.</title>
        <authorList>
            <person name="Chang J."/>
            <person name="Duong T.A."/>
            <person name="Schoeman C."/>
            <person name="Ma X."/>
            <person name="Roodt D."/>
            <person name="Barker N."/>
            <person name="Li Z."/>
            <person name="Van de Peer Y."/>
            <person name="Mizrachi E."/>
        </authorList>
    </citation>
    <scope>NUCLEOTIDE SEQUENCE</scope>
    <source>
        <tissue evidence="1">Young leaves</tissue>
    </source>
</reference>
<sequence length="133" mass="14475">MNVACWRKGHEVPYRPHSVTERRGASLSALPCVSQSRHVADESLKGEVQQRTLDPIQNRVAVAHSVLGNGSRRIADGQNIEGHQTLDLGRFLGLRNEEPRVAVPEEDLRGSRAIVSIGVPSGVVVSALGLLKW</sequence>
<protein>
    <submittedName>
        <fullName evidence="1">Uncharacterized protein</fullName>
    </submittedName>
</protein>
<evidence type="ECO:0000313" key="1">
    <source>
        <dbReference type="EMBL" id="KAJ4963345.1"/>
    </source>
</evidence>
<dbReference type="EMBL" id="JAMYWD010000008">
    <property type="protein sequence ID" value="KAJ4963345.1"/>
    <property type="molecule type" value="Genomic_DNA"/>
</dbReference>
<organism evidence="1 2">
    <name type="scientific">Protea cynaroides</name>
    <dbReference type="NCBI Taxonomy" id="273540"/>
    <lineage>
        <taxon>Eukaryota</taxon>
        <taxon>Viridiplantae</taxon>
        <taxon>Streptophyta</taxon>
        <taxon>Embryophyta</taxon>
        <taxon>Tracheophyta</taxon>
        <taxon>Spermatophyta</taxon>
        <taxon>Magnoliopsida</taxon>
        <taxon>Proteales</taxon>
        <taxon>Proteaceae</taxon>
        <taxon>Protea</taxon>
    </lineage>
</organism>
<proteinExistence type="predicted"/>
<keyword evidence="2" id="KW-1185">Reference proteome</keyword>
<gene>
    <name evidence="1" type="ORF">NE237_023284</name>
</gene>
<dbReference type="AlphaFoldDB" id="A0A9Q0HCN1"/>
<evidence type="ECO:0000313" key="2">
    <source>
        <dbReference type="Proteomes" id="UP001141806"/>
    </source>
</evidence>
<dbReference type="Proteomes" id="UP001141806">
    <property type="component" value="Unassembled WGS sequence"/>
</dbReference>
<name>A0A9Q0HCN1_9MAGN</name>